<reference evidence="10" key="1">
    <citation type="submission" date="2018-02" db="EMBL/GenBank/DDBJ databases">
        <title>Genome sequencing of Solimonas sp. HR-BB.</title>
        <authorList>
            <person name="Lee Y."/>
            <person name="Jeon C.O."/>
        </authorList>
    </citation>
    <scope>NUCLEOTIDE SEQUENCE [LARGE SCALE GENOMIC DNA]</scope>
    <source>
        <strain evidence="10">HR-U</strain>
    </source>
</reference>
<evidence type="ECO:0000313" key="9">
    <source>
        <dbReference type="EMBL" id="PQA60418.1"/>
    </source>
</evidence>
<dbReference type="EMBL" id="PTRA01000001">
    <property type="protein sequence ID" value="PQA60418.1"/>
    <property type="molecule type" value="Genomic_DNA"/>
</dbReference>
<feature type="transmembrane region" description="Helical" evidence="6">
    <location>
        <begin position="783"/>
        <end position="801"/>
    </location>
</feature>
<evidence type="ECO:0008006" key="11">
    <source>
        <dbReference type="Google" id="ProtNLM"/>
    </source>
</evidence>
<evidence type="ECO:0000256" key="2">
    <source>
        <dbReference type="ARBA" id="ARBA00022475"/>
    </source>
</evidence>
<evidence type="ECO:0000256" key="3">
    <source>
        <dbReference type="ARBA" id="ARBA00022692"/>
    </source>
</evidence>
<comment type="subcellular location">
    <subcellularLocation>
        <location evidence="1">Cell membrane</location>
        <topology evidence="1">Multi-pass membrane protein</topology>
    </subcellularLocation>
</comment>
<feature type="transmembrane region" description="Helical" evidence="6">
    <location>
        <begin position="353"/>
        <end position="376"/>
    </location>
</feature>
<feature type="domain" description="ABC3 transporter permease C-terminal" evidence="7">
    <location>
        <begin position="700"/>
        <end position="813"/>
    </location>
</feature>
<keyword evidence="10" id="KW-1185">Reference proteome</keyword>
<feature type="transmembrane region" description="Helical" evidence="6">
    <location>
        <begin position="303"/>
        <end position="324"/>
    </location>
</feature>
<dbReference type="Proteomes" id="UP000239590">
    <property type="component" value="Unassembled WGS sequence"/>
</dbReference>
<dbReference type="InterPro" id="IPR025857">
    <property type="entry name" value="MacB_PCD"/>
</dbReference>
<dbReference type="PANTHER" id="PTHR30572">
    <property type="entry name" value="MEMBRANE COMPONENT OF TRANSPORTER-RELATED"/>
    <property type="match status" value="1"/>
</dbReference>
<feature type="domain" description="ABC3 transporter permease C-terminal" evidence="7">
    <location>
        <begin position="309"/>
        <end position="424"/>
    </location>
</feature>
<keyword evidence="5 6" id="KW-0472">Membrane</keyword>
<sequence>MFKNYLKIALRTLWRNRLTTSINILGLAVGISACIVIFLLVNFEFSFDRHPPDADRIYRLVTEFKFGDDPGHNAGISAPIPESIRREVTGLETVAHVHLESFEQIEVPRSGQAPVLYPAAKESSSEVIFTDAQFFKILPADWIAGSPQTSLTKPNQIVLTQRLAERYFGAASAAVLGRTLRAVSYRDTLELTVSGLVKNAVERSDFSYPAYLSLSTLTTSKKRRENYGFDAWSNTNGSSQCLVKIKPGANPDQLAQKVTKLVNSHSGNSSIDWKRWFNLQPLSDVHFNQTYANGIRVAHKPTLYGLAAVGVFLLLLASINFVNLSTAQASQRGKEIGIRKTLGSRRSHLISQLLGETLLVTFVAVMFSVALAELALIYLGELIPSGVELDLSQPTFWLFLLAMALITALLSGVYPGLLISRFTPVLTLRGTNLFVQPGKIGLRRVLIISQFVIAQLFIIGALFVSRQLQYMIQKDLGFNREAIVTFQVPGKYFWIGDQNQRFTLADRIRKLSGVKQVSLASQLPISSGYSSSMMKVVRNKQKVSINVYRKDGDTQYLSLFGFHLLAGRNFAESDTTSELVINETLARQMGFRQPLEAIGQFLEYGNGAQIPVVGVVQDFHGRSLHESIQPTALINERSSLYRFNVRLQTGSAQAFDATLAQIQELWNETYRGEDFSYTFFDDEIAKLYDQERNLVKLTNLATGIAIFISCLGLFGLVTFTAERRTKEIGIRKVLGASVPQLVALLSKEFLILVGLAFLLAAPAAWYLLREWLNGFAYRTELSWWLFAAAGTLALLVALLTVSTQAIRAANADPVKSLKVE</sequence>
<evidence type="ECO:0000256" key="6">
    <source>
        <dbReference type="SAM" id="Phobius"/>
    </source>
</evidence>
<name>A0A2S7IS04_9BACT</name>
<dbReference type="Pfam" id="PF12704">
    <property type="entry name" value="MacB_PCD"/>
    <property type="match status" value="2"/>
</dbReference>
<dbReference type="PROSITE" id="PS51257">
    <property type="entry name" value="PROKAR_LIPOPROTEIN"/>
    <property type="match status" value="1"/>
</dbReference>
<feature type="transmembrane region" description="Helical" evidence="6">
    <location>
        <begin position="396"/>
        <end position="419"/>
    </location>
</feature>
<keyword evidence="3 6" id="KW-0812">Transmembrane</keyword>
<evidence type="ECO:0000256" key="1">
    <source>
        <dbReference type="ARBA" id="ARBA00004651"/>
    </source>
</evidence>
<feature type="transmembrane region" description="Helical" evidence="6">
    <location>
        <begin position="21"/>
        <end position="41"/>
    </location>
</feature>
<dbReference type="InterPro" id="IPR003838">
    <property type="entry name" value="ABC3_permease_C"/>
</dbReference>
<dbReference type="Pfam" id="PF02687">
    <property type="entry name" value="FtsX"/>
    <property type="match status" value="2"/>
</dbReference>
<evidence type="ECO:0000259" key="8">
    <source>
        <dbReference type="Pfam" id="PF12704"/>
    </source>
</evidence>
<feature type="domain" description="MacB-like periplasmic core" evidence="8">
    <location>
        <begin position="20"/>
        <end position="260"/>
    </location>
</feature>
<protein>
    <recommendedName>
        <fullName evidence="11">Cell division protein FtsX</fullName>
    </recommendedName>
</protein>
<comment type="caution">
    <text evidence="9">The sequence shown here is derived from an EMBL/GenBank/DDBJ whole genome shotgun (WGS) entry which is preliminary data.</text>
</comment>
<accession>A0A2S7IS04</accession>
<feature type="transmembrane region" description="Helical" evidence="6">
    <location>
        <begin position="700"/>
        <end position="721"/>
    </location>
</feature>
<proteinExistence type="predicted"/>
<evidence type="ECO:0000259" key="7">
    <source>
        <dbReference type="Pfam" id="PF02687"/>
    </source>
</evidence>
<keyword evidence="2" id="KW-1003">Cell membrane</keyword>
<evidence type="ECO:0000256" key="5">
    <source>
        <dbReference type="ARBA" id="ARBA00023136"/>
    </source>
</evidence>
<dbReference type="GO" id="GO:0005886">
    <property type="term" value="C:plasma membrane"/>
    <property type="evidence" value="ECO:0007669"/>
    <property type="project" value="UniProtKB-SubCell"/>
</dbReference>
<dbReference type="PANTHER" id="PTHR30572:SF18">
    <property type="entry name" value="ABC-TYPE MACROLIDE FAMILY EXPORT SYSTEM PERMEASE COMPONENT 2"/>
    <property type="match status" value="1"/>
</dbReference>
<dbReference type="RefSeq" id="WP_104712694.1">
    <property type="nucleotide sequence ID" value="NZ_PTRA01000001.1"/>
</dbReference>
<dbReference type="AlphaFoldDB" id="A0A2S7IS04"/>
<feature type="transmembrane region" description="Helical" evidence="6">
    <location>
        <begin position="445"/>
        <end position="464"/>
    </location>
</feature>
<feature type="domain" description="MacB-like periplasmic core" evidence="8">
    <location>
        <begin position="456"/>
        <end position="664"/>
    </location>
</feature>
<evidence type="ECO:0000256" key="4">
    <source>
        <dbReference type="ARBA" id="ARBA00022989"/>
    </source>
</evidence>
<dbReference type="OrthoDB" id="5933722at2"/>
<keyword evidence="4 6" id="KW-1133">Transmembrane helix</keyword>
<gene>
    <name evidence="9" type="ORF">C5O19_12605</name>
</gene>
<dbReference type="InterPro" id="IPR050250">
    <property type="entry name" value="Macrolide_Exporter_MacB"/>
</dbReference>
<dbReference type="GO" id="GO:0022857">
    <property type="term" value="F:transmembrane transporter activity"/>
    <property type="evidence" value="ECO:0007669"/>
    <property type="project" value="TreeGrafter"/>
</dbReference>
<organism evidence="9 10">
    <name type="scientific">Siphonobacter curvatus</name>
    <dbReference type="NCBI Taxonomy" id="2094562"/>
    <lineage>
        <taxon>Bacteria</taxon>
        <taxon>Pseudomonadati</taxon>
        <taxon>Bacteroidota</taxon>
        <taxon>Cytophagia</taxon>
        <taxon>Cytophagales</taxon>
        <taxon>Cytophagaceae</taxon>
        <taxon>Siphonobacter</taxon>
    </lineage>
</organism>
<feature type="transmembrane region" description="Helical" evidence="6">
    <location>
        <begin position="749"/>
        <end position="768"/>
    </location>
</feature>
<evidence type="ECO:0000313" key="10">
    <source>
        <dbReference type="Proteomes" id="UP000239590"/>
    </source>
</evidence>